<dbReference type="PANTHER" id="PTHR48081:SF8">
    <property type="entry name" value="ALPHA_BETA HYDROLASE FOLD-3 DOMAIN-CONTAINING PROTEIN-RELATED"/>
    <property type="match status" value="1"/>
</dbReference>
<dbReference type="Proteomes" id="UP000037737">
    <property type="component" value="Unassembled WGS sequence"/>
</dbReference>
<dbReference type="Gene3D" id="3.40.50.1820">
    <property type="entry name" value="alpha/beta hydrolase"/>
    <property type="match status" value="1"/>
</dbReference>
<dbReference type="GO" id="GO:0016787">
    <property type="term" value="F:hydrolase activity"/>
    <property type="evidence" value="ECO:0007669"/>
    <property type="project" value="UniProtKB-KW"/>
</dbReference>
<dbReference type="PATRIC" id="fig|84292.3.peg.2771"/>
<dbReference type="EMBL" id="LAVO01000016">
    <property type="protein sequence ID" value="KOS09861.1"/>
    <property type="molecule type" value="Genomic_DNA"/>
</dbReference>
<dbReference type="SUPFAM" id="SSF53474">
    <property type="entry name" value="alpha/beta-Hydrolases"/>
    <property type="match status" value="1"/>
</dbReference>
<organism evidence="3 4">
    <name type="scientific">Microbacterium aurantiacum</name>
    <dbReference type="NCBI Taxonomy" id="162393"/>
    <lineage>
        <taxon>Bacteria</taxon>
        <taxon>Bacillati</taxon>
        <taxon>Actinomycetota</taxon>
        <taxon>Actinomycetes</taxon>
        <taxon>Micrococcales</taxon>
        <taxon>Microbacteriaceae</taxon>
        <taxon>Microbacterium</taxon>
    </lineage>
</organism>
<dbReference type="PANTHER" id="PTHR48081">
    <property type="entry name" value="AB HYDROLASE SUPERFAMILY PROTEIN C4A8.06C"/>
    <property type="match status" value="1"/>
</dbReference>
<evidence type="ECO:0000256" key="1">
    <source>
        <dbReference type="ARBA" id="ARBA00022801"/>
    </source>
</evidence>
<name>A0A0M8MMK9_9MICO</name>
<keyword evidence="1" id="KW-0378">Hydrolase</keyword>
<proteinExistence type="predicted"/>
<evidence type="ECO:0000313" key="4">
    <source>
        <dbReference type="Proteomes" id="UP000037737"/>
    </source>
</evidence>
<evidence type="ECO:0000313" key="3">
    <source>
        <dbReference type="EMBL" id="KOS09861.1"/>
    </source>
</evidence>
<dbReference type="InterPro" id="IPR029058">
    <property type="entry name" value="AB_hydrolase_fold"/>
</dbReference>
<reference evidence="3" key="1">
    <citation type="submission" date="2015-04" db="EMBL/GenBank/DDBJ databases">
        <title>Complete genome sequence of Microbacterium chocolatum SIT 101, a bacterium enantioselectively hydrolyzing mesomeric diesters.</title>
        <authorList>
            <person name="Li X."/>
            <person name="Xu Y."/>
        </authorList>
    </citation>
    <scope>NUCLEOTIDE SEQUENCE [LARGE SCALE GENOMIC DNA]</scope>
    <source>
        <strain evidence="3">SIT 101</strain>
    </source>
</reference>
<evidence type="ECO:0000259" key="2">
    <source>
        <dbReference type="Pfam" id="PF07859"/>
    </source>
</evidence>
<dbReference type="Pfam" id="PF07859">
    <property type="entry name" value="Abhydrolase_3"/>
    <property type="match status" value="1"/>
</dbReference>
<comment type="caution">
    <text evidence="3">The sequence shown here is derived from an EMBL/GenBank/DDBJ whole genome shotgun (WGS) entry which is preliminary data.</text>
</comment>
<dbReference type="AlphaFoldDB" id="A0A0M8MMK9"/>
<accession>A0A0M8MMK9</accession>
<sequence length="309" mass="32998">MDDARIDPSFHGVATARALDVRKRPVRWFLGHVPSRVPPALARTVSVRAVREAGVQYRLYRPHTRRSSAALVWIHGGGLVTGSPRQDDRFCALVAATLRITVVSAGYRLAPRHPFPAALDDVHAVWMRTVATARARDLDPSRIALGGVSAGGGLAAALTQRLRDEGGIAPAAQLLIAPMLDARTAADRTLDAVAHPVWNNTSNRFGWGAYLGEALACPPPYAVPAQRGDLAELPPAWIGVGDIDLFHDEDAAYARRLRAAGVDAQLRVVPGAPHGFDTLFPEAPASVAFRREALTWLGGALGVLDLVAP</sequence>
<feature type="domain" description="Alpha/beta hydrolase fold-3" evidence="2">
    <location>
        <begin position="71"/>
        <end position="276"/>
    </location>
</feature>
<protein>
    <submittedName>
        <fullName evidence="3">Esterase</fullName>
    </submittedName>
</protein>
<keyword evidence="4" id="KW-1185">Reference proteome</keyword>
<dbReference type="InterPro" id="IPR050300">
    <property type="entry name" value="GDXG_lipolytic_enzyme"/>
</dbReference>
<gene>
    <name evidence="3" type="ORF">XI38_13630</name>
</gene>
<dbReference type="InterPro" id="IPR013094">
    <property type="entry name" value="AB_hydrolase_3"/>
</dbReference>